<feature type="transmembrane region" description="Helical" evidence="7">
    <location>
        <begin position="77"/>
        <end position="97"/>
    </location>
</feature>
<keyword evidence="3 6" id="KW-0812">Transmembrane</keyword>
<keyword evidence="5 7" id="KW-0472">Membrane</keyword>
<evidence type="ECO:0000256" key="2">
    <source>
        <dbReference type="ARBA" id="ARBA00022475"/>
    </source>
</evidence>
<comment type="subcellular location">
    <subcellularLocation>
        <location evidence="1 6">Cell membrane</location>
        <topology evidence="1 6">Multi-pass membrane protein</topology>
    </subcellularLocation>
</comment>
<dbReference type="AlphaFoldDB" id="A0A0G3BIU8"/>
<dbReference type="RefSeq" id="WP_047193905.1">
    <property type="nucleotide sequence ID" value="NZ_CP011371.1"/>
</dbReference>
<dbReference type="Gene3D" id="1.10.3730.20">
    <property type="match status" value="1"/>
</dbReference>
<keyword evidence="4 7" id="KW-1133">Transmembrane helix</keyword>
<keyword evidence="9" id="KW-1185">Reference proteome</keyword>
<dbReference type="PANTHER" id="PTHR30561:SF9">
    <property type="entry name" value="4-AMINO-4-DEOXY-L-ARABINOSE-PHOSPHOUNDECAPRENOL FLIPPASE SUBUNIT ARNF-RELATED"/>
    <property type="match status" value="1"/>
</dbReference>
<dbReference type="GO" id="GO:0005886">
    <property type="term" value="C:plasma membrane"/>
    <property type="evidence" value="ECO:0007669"/>
    <property type="project" value="UniProtKB-SubCell"/>
</dbReference>
<dbReference type="PATRIC" id="fig|413882.6.peg.1295"/>
<dbReference type="KEGG" id="pbh:AAW51_1232"/>
<dbReference type="SUPFAM" id="SSF103481">
    <property type="entry name" value="Multidrug resistance efflux transporter EmrE"/>
    <property type="match status" value="1"/>
</dbReference>
<comment type="similarity">
    <text evidence="6">Belongs to the drug/metabolite transporter (DMT) superfamily. Small multidrug resistance (SMR) (TC 2.A.7.1) family.</text>
</comment>
<feature type="transmembrane region" description="Helical" evidence="7">
    <location>
        <begin position="103"/>
        <end position="120"/>
    </location>
</feature>
<evidence type="ECO:0000256" key="1">
    <source>
        <dbReference type="ARBA" id="ARBA00004651"/>
    </source>
</evidence>
<reference evidence="8 9" key="1">
    <citation type="submission" date="2015-05" db="EMBL/GenBank/DDBJ databases">
        <authorList>
            <person name="Tang B."/>
            <person name="Yu Y."/>
        </authorList>
    </citation>
    <scope>NUCLEOTIDE SEQUENCE [LARGE SCALE GENOMIC DNA]</scope>
    <source>
        <strain evidence="8 9">DSM 7029</strain>
    </source>
</reference>
<dbReference type="EMBL" id="CP011371">
    <property type="protein sequence ID" value="AKJ27923.1"/>
    <property type="molecule type" value="Genomic_DNA"/>
</dbReference>
<organism evidence="8 9">
    <name type="scientific">Caldimonas brevitalea</name>
    <dbReference type="NCBI Taxonomy" id="413882"/>
    <lineage>
        <taxon>Bacteria</taxon>
        <taxon>Pseudomonadati</taxon>
        <taxon>Pseudomonadota</taxon>
        <taxon>Betaproteobacteria</taxon>
        <taxon>Burkholderiales</taxon>
        <taxon>Sphaerotilaceae</taxon>
        <taxon>Caldimonas</taxon>
    </lineage>
</organism>
<dbReference type="Pfam" id="PF00893">
    <property type="entry name" value="Multi_Drug_Res"/>
    <property type="match status" value="1"/>
</dbReference>
<dbReference type="GO" id="GO:0022857">
    <property type="term" value="F:transmembrane transporter activity"/>
    <property type="evidence" value="ECO:0007669"/>
    <property type="project" value="InterPro"/>
</dbReference>
<protein>
    <submittedName>
        <fullName evidence="8">Permease of the drug/metabolite transporter</fullName>
    </submittedName>
</protein>
<evidence type="ECO:0000313" key="9">
    <source>
        <dbReference type="Proteomes" id="UP000035352"/>
    </source>
</evidence>
<gene>
    <name evidence="8" type="ORF">AAW51_1232</name>
</gene>
<dbReference type="InterPro" id="IPR000390">
    <property type="entry name" value="Small_drug/metabolite_transptr"/>
</dbReference>
<dbReference type="InterPro" id="IPR045324">
    <property type="entry name" value="Small_multidrug_res"/>
</dbReference>
<dbReference type="STRING" id="413882.AAW51_1232"/>
<feature type="transmembrane region" description="Helical" evidence="7">
    <location>
        <begin position="43"/>
        <end position="70"/>
    </location>
</feature>
<dbReference type="Proteomes" id="UP000035352">
    <property type="component" value="Chromosome"/>
</dbReference>
<evidence type="ECO:0000256" key="7">
    <source>
        <dbReference type="SAM" id="Phobius"/>
    </source>
</evidence>
<dbReference type="OrthoDB" id="5460103at2"/>
<sequence length="123" mass="12804">MTARLLLLILTSVGMSSLAQIMLKFGMSKPGMQGPFDGAGPVALAFATNPFVVGGLALYGLGAMVWLAVLARIDVSVAYPFVGLGFILTMALGYWLFNEPLSTARVLGTLLIVSGVVLVARSA</sequence>
<evidence type="ECO:0000256" key="5">
    <source>
        <dbReference type="ARBA" id="ARBA00023136"/>
    </source>
</evidence>
<dbReference type="PANTHER" id="PTHR30561">
    <property type="entry name" value="SMR FAMILY PROTON-DEPENDENT DRUG EFFLUX TRANSPORTER SUGE"/>
    <property type="match status" value="1"/>
</dbReference>
<evidence type="ECO:0000256" key="6">
    <source>
        <dbReference type="RuleBase" id="RU003942"/>
    </source>
</evidence>
<accession>A0A0G3BIU8</accession>
<evidence type="ECO:0000256" key="4">
    <source>
        <dbReference type="ARBA" id="ARBA00022989"/>
    </source>
</evidence>
<keyword evidence="2" id="KW-1003">Cell membrane</keyword>
<name>A0A0G3BIU8_9BURK</name>
<evidence type="ECO:0000256" key="3">
    <source>
        <dbReference type="ARBA" id="ARBA00022692"/>
    </source>
</evidence>
<evidence type="ECO:0000313" key="8">
    <source>
        <dbReference type="EMBL" id="AKJ27923.1"/>
    </source>
</evidence>
<proteinExistence type="inferred from homology"/>
<dbReference type="InterPro" id="IPR037185">
    <property type="entry name" value="EmrE-like"/>
</dbReference>